<keyword evidence="9 15" id="KW-0103">Bromodomain</keyword>
<dbReference type="InterPro" id="IPR027353">
    <property type="entry name" value="NET_dom"/>
</dbReference>
<dbReference type="InterPro" id="IPR050935">
    <property type="entry name" value="Bromo_chromatin_reader"/>
</dbReference>
<evidence type="ECO:0000256" key="9">
    <source>
        <dbReference type="ARBA" id="ARBA00023117"/>
    </source>
</evidence>
<dbReference type="InterPro" id="IPR031354">
    <property type="entry name" value="BRD4_CDT"/>
</dbReference>
<dbReference type="PRINTS" id="PR00503">
    <property type="entry name" value="BROMODOMAIN"/>
</dbReference>
<keyword evidence="6" id="KW-0156">Chromatin regulator</keyword>
<feature type="domain" description="NET" evidence="18">
    <location>
        <begin position="488"/>
        <end position="570"/>
    </location>
</feature>
<accession>A0A2I4CKP3</accession>
<evidence type="ECO:0000256" key="11">
    <source>
        <dbReference type="ARBA" id="ARBA00023242"/>
    </source>
</evidence>
<gene>
    <name evidence="20" type="primary">LOC106529631</name>
</gene>
<dbReference type="GeneID" id="106529631"/>
<dbReference type="InterPro" id="IPR001487">
    <property type="entry name" value="Bromodomain"/>
</dbReference>
<evidence type="ECO:0000256" key="13">
    <source>
        <dbReference type="ARBA" id="ARBA00044509"/>
    </source>
</evidence>
<dbReference type="AlphaFoldDB" id="A0A2I4CKP3"/>
<keyword evidence="5" id="KW-0677">Repeat</keyword>
<feature type="compositionally biased region" description="Low complexity" evidence="16">
    <location>
        <begin position="620"/>
        <end position="642"/>
    </location>
</feature>
<feature type="compositionally biased region" description="Basic and acidic residues" evidence="16">
    <location>
        <begin position="834"/>
        <end position="862"/>
    </location>
</feature>
<evidence type="ECO:0000259" key="17">
    <source>
        <dbReference type="PROSITE" id="PS50014"/>
    </source>
</evidence>
<feature type="region of interest" description="Disordered" evidence="16">
    <location>
        <begin position="375"/>
        <end position="406"/>
    </location>
</feature>
<dbReference type="GO" id="GO:0000785">
    <property type="term" value="C:chromatin"/>
    <property type="evidence" value="ECO:0007669"/>
    <property type="project" value="TreeGrafter"/>
</dbReference>
<comment type="subunit">
    <text evidence="14">Homodimer. Interacts with E2F1. Interacts with (acetylated) STAT3; promoting STAT3 recruitment to chromatin. Interacts with CTCF; promoting BRD2 recruitment to chromatin.</text>
</comment>
<feature type="region of interest" description="Disordered" evidence="16">
    <location>
        <begin position="620"/>
        <end position="653"/>
    </location>
</feature>
<feature type="region of interest" description="Disordered" evidence="16">
    <location>
        <begin position="830"/>
        <end position="939"/>
    </location>
</feature>
<evidence type="ECO:0000256" key="5">
    <source>
        <dbReference type="ARBA" id="ARBA00022737"/>
    </source>
</evidence>
<dbReference type="CDD" id="cd05498">
    <property type="entry name" value="Bromo_Brdt_II_like"/>
    <property type="match status" value="1"/>
</dbReference>
<dbReference type="InterPro" id="IPR043508">
    <property type="entry name" value="Bromo_Brdt_I"/>
</dbReference>
<comment type="similarity">
    <text evidence="13">Belongs to the BET family.</text>
</comment>
<dbReference type="Gene3D" id="1.20.1270.220">
    <property type="match status" value="1"/>
</dbReference>
<dbReference type="PROSITE" id="PS50014">
    <property type="entry name" value="BROMODOMAIN_2"/>
    <property type="match status" value="2"/>
</dbReference>
<evidence type="ECO:0000313" key="20">
    <source>
        <dbReference type="RefSeq" id="XP_013880561.1"/>
    </source>
</evidence>
<dbReference type="CDD" id="cd05497">
    <property type="entry name" value="Bromo_Brdt_I_like"/>
    <property type="match status" value="1"/>
</dbReference>
<dbReference type="Pfam" id="PF17035">
    <property type="entry name" value="BET"/>
    <property type="match status" value="1"/>
</dbReference>
<evidence type="ECO:0000256" key="2">
    <source>
        <dbReference type="ARBA" id="ARBA00004286"/>
    </source>
</evidence>
<evidence type="ECO:0000256" key="12">
    <source>
        <dbReference type="ARBA" id="ARBA00040998"/>
    </source>
</evidence>
<dbReference type="FunFam" id="1.20.920.10:FF:000003">
    <property type="entry name" value="Bromodomain-containing protein 2"/>
    <property type="match status" value="1"/>
</dbReference>
<dbReference type="PROSITE" id="PS00633">
    <property type="entry name" value="BROMODOMAIN_1"/>
    <property type="match status" value="2"/>
</dbReference>
<evidence type="ECO:0000256" key="1">
    <source>
        <dbReference type="ARBA" id="ARBA00004123"/>
    </source>
</evidence>
<evidence type="ECO:0000256" key="3">
    <source>
        <dbReference type="ARBA" id="ARBA00022454"/>
    </source>
</evidence>
<evidence type="ECO:0000256" key="7">
    <source>
        <dbReference type="ARBA" id="ARBA00022990"/>
    </source>
</evidence>
<dbReference type="InterPro" id="IPR036427">
    <property type="entry name" value="Bromodomain-like_sf"/>
</dbReference>
<keyword evidence="19" id="KW-1185">Reference proteome</keyword>
<keyword evidence="10" id="KW-0804">Transcription</keyword>
<reference evidence="20" key="1">
    <citation type="submission" date="2025-08" db="UniProtKB">
        <authorList>
            <consortium name="RefSeq"/>
        </authorList>
    </citation>
    <scope>IDENTIFICATION</scope>
    <source>
        <strain evidence="20">Quisiro</strain>
        <tissue evidence="20">Liver</tissue>
    </source>
</reference>
<dbReference type="GO" id="GO:0006355">
    <property type="term" value="P:regulation of DNA-templated transcription"/>
    <property type="evidence" value="ECO:0007669"/>
    <property type="project" value="TreeGrafter"/>
</dbReference>
<dbReference type="RefSeq" id="XP_013880561.1">
    <property type="nucleotide sequence ID" value="XM_014025107.1"/>
</dbReference>
<keyword evidence="4" id="KW-0597">Phosphoprotein</keyword>
<feature type="compositionally biased region" description="Basic and acidic residues" evidence="16">
    <location>
        <begin position="925"/>
        <end position="939"/>
    </location>
</feature>
<dbReference type="InterPro" id="IPR038336">
    <property type="entry name" value="NET_sf"/>
</dbReference>
<feature type="compositionally biased region" description="Polar residues" evidence="16">
    <location>
        <begin position="864"/>
        <end position="877"/>
    </location>
</feature>
<dbReference type="PANTHER" id="PTHR22880:SF240">
    <property type="entry name" value="BROMODOMAIN-CONTAINING PROTEIN 2"/>
    <property type="match status" value="1"/>
</dbReference>
<dbReference type="SUPFAM" id="SSF47370">
    <property type="entry name" value="Bromodomain"/>
    <property type="match status" value="2"/>
</dbReference>
<feature type="region of interest" description="Disordered" evidence="16">
    <location>
        <begin position="1"/>
        <end position="22"/>
    </location>
</feature>
<evidence type="ECO:0000256" key="10">
    <source>
        <dbReference type="ARBA" id="ARBA00023163"/>
    </source>
</evidence>
<evidence type="ECO:0000256" key="6">
    <source>
        <dbReference type="ARBA" id="ARBA00022853"/>
    </source>
</evidence>
<dbReference type="PANTHER" id="PTHR22880">
    <property type="entry name" value="FALZ-RELATED BROMODOMAIN-CONTAINING PROTEINS"/>
    <property type="match status" value="1"/>
</dbReference>
<dbReference type="Pfam" id="PF17105">
    <property type="entry name" value="BRD4_CDT"/>
    <property type="match status" value="1"/>
</dbReference>
<dbReference type="InterPro" id="IPR043509">
    <property type="entry name" value="Bromo_Brdt_II"/>
</dbReference>
<sequence length="995" mass="111887">MADVNGCATVSGNPPPPEVLNPKKPGRLTTKLLYLENVVMKAVWSHHLSWPFQQPVDAVKFRIPDYYTIIKCPMDLGTIKSRLQNRYYWEASECVKDFETMFSNCYRYNQPRDDVVVMAQALEKVFLQKLSKMPSDEELITTVEPVKVKKTNAAGSVKQRSQMSEDVLKQTVTFLPPAVPQINTPNQLSAKTTKTAKKSLKRKADVATPAASVISRNEISTGGDILAPFTLLNKANRRPIKPSKKNVPEFEDKRVRQPEQLSYCSSVLKEMLSKRHCSYAWPFYTPVDAVALGLHDYHDIIKQPMDLSTIKKKMDQQEYANAKEFAADVQLMFSNCYRYNPPSDEVVHMARKLQVVFEARCLNIPQEPDRCAVSVQNRKGGRAESLITPDSSESDSSSESEGSSDTVSIQLVQLEEKLKAVSEQLKRLTREPLLKPKRKEKLKKEKRCCEKDLARLKNMSTKYKSVVDTVAKCKSTSLHGGNHNFSKPVVCEKFSTPLTYQEKIQLKSDLDKLPCDKHHDLLSIVNCRETSTQESLLGEVELNLEMYKTTTLRALQRFVASYYSKCNSGGKRKTLKPKGGKLTDKIKDRKRIISNRCATKKQKPLILTFPERTCLPCLSGSSSSSSSSGSSSSSSCTSSSSSDNGDSEAVPETTMNKWKDFCQKVKQKVTHDASSKQATGTKDLMKASVRTSQPVSPAISRVAENECNHIHQNADLSCDELIFSPQDLSAFLSPLISPEILPDLVTTGFEGPVLSPLSESPLHLKNATNGMIVPDFRSFEDVCDGHMTHSSTERNSADKEKPTVPKKKKEIFLKYPESWARLISQSITSAAVKPSKERFQQSTKSPKETEEHERELKNHPPEKNNPTETTNKISLSDSWKAEPDKGGPDVRETCGVAASDVPKQNEQQRSQNKTSPQTQQSCANKKRESARMLEQERRRREAMTGVDLMRHWEVMTAFELEMDNELIPFSPFQNMNSAFHQQYTFVSYGDKNGEL</sequence>
<evidence type="ECO:0000313" key="19">
    <source>
        <dbReference type="Proteomes" id="UP000192220"/>
    </source>
</evidence>
<keyword evidence="8" id="KW-0805">Transcription regulation</keyword>
<name>A0A2I4CKP3_AUSLI</name>
<dbReference type="InParanoid" id="A0A2I4CKP3"/>
<dbReference type="InterPro" id="IPR018359">
    <property type="entry name" value="Bromodomain_CS"/>
</dbReference>
<feature type="domain" description="Bromo" evidence="17">
    <location>
        <begin position="275"/>
        <end position="347"/>
    </location>
</feature>
<proteinExistence type="inferred from homology"/>
<dbReference type="FunFam" id="1.20.920.10:FF:000002">
    <property type="entry name" value="Bromodomain-containing protein 4"/>
    <property type="match status" value="1"/>
</dbReference>
<protein>
    <recommendedName>
        <fullName evidence="12">Bromodomain-containing protein 2</fullName>
    </recommendedName>
</protein>
<feature type="domain" description="Bromo" evidence="17">
    <location>
        <begin position="44"/>
        <end position="116"/>
    </location>
</feature>
<feature type="compositionally biased region" description="Basic and acidic residues" evidence="16">
    <location>
        <begin position="879"/>
        <end position="892"/>
    </location>
</feature>
<evidence type="ECO:0000259" key="18">
    <source>
        <dbReference type="PROSITE" id="PS51525"/>
    </source>
</evidence>
<evidence type="ECO:0000256" key="14">
    <source>
        <dbReference type="ARBA" id="ARBA00046861"/>
    </source>
</evidence>
<organism evidence="19 20">
    <name type="scientific">Austrofundulus limnaeus</name>
    <name type="common">Annual killifish</name>
    <dbReference type="NCBI Taxonomy" id="52670"/>
    <lineage>
        <taxon>Eukaryota</taxon>
        <taxon>Metazoa</taxon>
        <taxon>Chordata</taxon>
        <taxon>Craniata</taxon>
        <taxon>Vertebrata</taxon>
        <taxon>Euteleostomi</taxon>
        <taxon>Actinopterygii</taxon>
        <taxon>Neopterygii</taxon>
        <taxon>Teleostei</taxon>
        <taxon>Neoteleostei</taxon>
        <taxon>Acanthomorphata</taxon>
        <taxon>Ovalentaria</taxon>
        <taxon>Atherinomorphae</taxon>
        <taxon>Cyprinodontiformes</taxon>
        <taxon>Rivulidae</taxon>
        <taxon>Austrofundulus</taxon>
    </lineage>
</organism>
<dbReference type="Proteomes" id="UP000192220">
    <property type="component" value="Unplaced"/>
</dbReference>
<evidence type="ECO:0000256" key="16">
    <source>
        <dbReference type="SAM" id="MobiDB-lite"/>
    </source>
</evidence>
<dbReference type="PROSITE" id="PS51525">
    <property type="entry name" value="NET"/>
    <property type="match status" value="1"/>
</dbReference>
<dbReference type="Gene3D" id="1.20.920.10">
    <property type="entry name" value="Bromodomain-like"/>
    <property type="match status" value="2"/>
</dbReference>
<evidence type="ECO:0000256" key="15">
    <source>
        <dbReference type="PROSITE-ProRule" id="PRU00035"/>
    </source>
</evidence>
<keyword evidence="7" id="KW-0007">Acetylation</keyword>
<feature type="compositionally biased region" description="Polar residues" evidence="16">
    <location>
        <begin position="902"/>
        <end position="923"/>
    </location>
</feature>
<dbReference type="STRING" id="52670.A0A2I4CKP3"/>
<dbReference type="SMART" id="SM00297">
    <property type="entry name" value="BROMO"/>
    <property type="match status" value="2"/>
</dbReference>
<dbReference type="OrthoDB" id="21449at2759"/>
<dbReference type="GO" id="GO:0006338">
    <property type="term" value="P:chromatin remodeling"/>
    <property type="evidence" value="ECO:0007669"/>
    <property type="project" value="TreeGrafter"/>
</dbReference>
<dbReference type="Pfam" id="PF00439">
    <property type="entry name" value="Bromodomain"/>
    <property type="match status" value="2"/>
</dbReference>
<evidence type="ECO:0000256" key="8">
    <source>
        <dbReference type="ARBA" id="ARBA00023015"/>
    </source>
</evidence>
<keyword evidence="3" id="KW-0158">Chromosome</keyword>
<evidence type="ECO:0000256" key="4">
    <source>
        <dbReference type="ARBA" id="ARBA00022553"/>
    </source>
</evidence>
<comment type="subcellular location">
    <subcellularLocation>
        <location evidence="2">Chromosome</location>
    </subcellularLocation>
    <subcellularLocation>
        <location evidence="1">Nucleus</location>
    </subcellularLocation>
</comment>
<keyword evidence="11" id="KW-0539">Nucleus</keyword>
<dbReference type="GO" id="GO:0005634">
    <property type="term" value="C:nucleus"/>
    <property type="evidence" value="ECO:0007669"/>
    <property type="project" value="UniProtKB-SubCell"/>
</dbReference>